<dbReference type="GO" id="GO:0004252">
    <property type="term" value="F:serine-type endopeptidase activity"/>
    <property type="evidence" value="ECO:0007669"/>
    <property type="project" value="UniProtKB-UniRule"/>
</dbReference>
<dbReference type="SUPFAM" id="SSF51306">
    <property type="entry name" value="LexA/Signal peptidase"/>
    <property type="match status" value="1"/>
</dbReference>
<dbReference type="GO" id="GO:0006465">
    <property type="term" value="P:signal peptide processing"/>
    <property type="evidence" value="ECO:0007669"/>
    <property type="project" value="UniProtKB-UniRule"/>
</dbReference>
<evidence type="ECO:0000256" key="3">
    <source>
        <dbReference type="ARBA" id="ARBA00022989"/>
    </source>
</evidence>
<keyword evidence="4 6" id="KW-0472">Membrane</keyword>
<dbReference type="CDD" id="cd06530">
    <property type="entry name" value="S26_SPase_I"/>
    <property type="match status" value="1"/>
</dbReference>
<feature type="transmembrane region" description="Helical" evidence="6">
    <location>
        <begin position="30"/>
        <end position="60"/>
    </location>
</feature>
<dbReference type="GO" id="GO:0016020">
    <property type="term" value="C:membrane"/>
    <property type="evidence" value="ECO:0007669"/>
    <property type="project" value="UniProtKB-SubCell"/>
</dbReference>
<gene>
    <name evidence="7" type="ORF">ELQ94_16915</name>
</gene>
<evidence type="ECO:0000313" key="7">
    <source>
        <dbReference type="EMBL" id="RUQ96929.1"/>
    </source>
</evidence>
<keyword evidence="8" id="KW-1185">Reference proteome</keyword>
<sequence length="205" mass="20947">MSQIFAERSAVVFSDTDGGRAARSVSAGSVLTTFAGIVGAAVLVCVAIGWVFGYSILVFVTGSMAPTMPAGSAAVVERIDASAVMIGDVVTVPRPGETLPVTHRVVSVSEIDGEPAARSLVLQGDANARADREPYVVEEVDRVMVAVPGAGRVVAVVQSPGGIGIAAAIVAMVILWAFWPAQRRADADADADADAVVVSSRPGDE</sequence>
<evidence type="ECO:0000256" key="2">
    <source>
        <dbReference type="ARBA" id="ARBA00022692"/>
    </source>
</evidence>
<keyword evidence="3 6" id="KW-1133">Transmembrane helix</keyword>
<comment type="caution">
    <text evidence="7">The sequence shown here is derived from an EMBL/GenBank/DDBJ whole genome shotgun (WGS) entry which is preliminary data.</text>
</comment>
<evidence type="ECO:0000256" key="6">
    <source>
        <dbReference type="SAM" id="Phobius"/>
    </source>
</evidence>
<keyword evidence="7" id="KW-0378">Hydrolase</keyword>
<dbReference type="InterPro" id="IPR001733">
    <property type="entry name" value="Peptidase_S26B"/>
</dbReference>
<comment type="subcellular location">
    <subcellularLocation>
        <location evidence="1">Membrane</location>
    </subcellularLocation>
</comment>
<reference evidence="7 8" key="1">
    <citation type="submission" date="2018-12" db="EMBL/GenBank/DDBJ databases">
        <authorList>
            <person name="Li F."/>
        </authorList>
    </citation>
    <scope>NUCLEOTIDE SEQUENCE [LARGE SCALE GENOMIC DNA]</scope>
    <source>
        <strain evidence="7 8">EGI 6500705</strain>
    </source>
</reference>
<dbReference type="InterPro" id="IPR019533">
    <property type="entry name" value="Peptidase_S26"/>
</dbReference>
<keyword evidence="2 6" id="KW-0812">Transmembrane</keyword>
<proteinExistence type="predicted"/>
<evidence type="ECO:0000313" key="8">
    <source>
        <dbReference type="Proteomes" id="UP000274909"/>
    </source>
</evidence>
<dbReference type="GO" id="GO:0009003">
    <property type="term" value="F:signal peptidase activity"/>
    <property type="evidence" value="ECO:0007669"/>
    <property type="project" value="UniProtKB-EC"/>
</dbReference>
<name>A0A433JMR7_9MICO</name>
<evidence type="ECO:0000256" key="4">
    <source>
        <dbReference type="ARBA" id="ARBA00023136"/>
    </source>
</evidence>
<dbReference type="NCBIfam" id="TIGR02228">
    <property type="entry name" value="sigpep_I_arch"/>
    <property type="match status" value="1"/>
</dbReference>
<evidence type="ECO:0000256" key="1">
    <source>
        <dbReference type="ARBA" id="ARBA00004370"/>
    </source>
</evidence>
<protein>
    <recommendedName>
        <fullName evidence="5">Signal peptidase I</fullName>
        <ecNumber evidence="5">3.4.21.89</ecNumber>
    </recommendedName>
</protein>
<feature type="transmembrane region" description="Helical" evidence="6">
    <location>
        <begin position="161"/>
        <end position="179"/>
    </location>
</feature>
<dbReference type="EC" id="3.4.21.89" evidence="5"/>
<dbReference type="OrthoDB" id="3790724at2"/>
<dbReference type="InterPro" id="IPR036286">
    <property type="entry name" value="LexA/Signal_pep-like_sf"/>
</dbReference>
<dbReference type="AlphaFoldDB" id="A0A433JMR7"/>
<dbReference type="Proteomes" id="UP000274909">
    <property type="component" value="Unassembled WGS sequence"/>
</dbReference>
<evidence type="ECO:0000256" key="5">
    <source>
        <dbReference type="NCBIfam" id="TIGR02228"/>
    </source>
</evidence>
<dbReference type="RefSeq" id="WP_127051558.1">
    <property type="nucleotide sequence ID" value="NZ_RZGZ01000007.1"/>
</dbReference>
<organism evidence="7 8">
    <name type="scientific">Labedella endophytica</name>
    <dbReference type="NCBI Taxonomy" id="1523160"/>
    <lineage>
        <taxon>Bacteria</taxon>
        <taxon>Bacillati</taxon>
        <taxon>Actinomycetota</taxon>
        <taxon>Actinomycetes</taxon>
        <taxon>Micrococcales</taxon>
        <taxon>Microbacteriaceae</taxon>
        <taxon>Labedella</taxon>
    </lineage>
</organism>
<accession>A0A433JMR7</accession>
<dbReference type="EMBL" id="RZGZ01000007">
    <property type="protein sequence ID" value="RUQ96929.1"/>
    <property type="molecule type" value="Genomic_DNA"/>
</dbReference>